<evidence type="ECO:0000313" key="2">
    <source>
        <dbReference type="EMBL" id="RDU23949.1"/>
    </source>
</evidence>
<dbReference type="EMBL" id="QRCT01000016">
    <property type="protein sequence ID" value="RDU23949.1"/>
    <property type="molecule type" value="Genomic_DNA"/>
</dbReference>
<evidence type="ECO:0000313" key="3">
    <source>
        <dbReference type="Proteomes" id="UP000255036"/>
    </source>
</evidence>
<dbReference type="SUPFAM" id="SSF56784">
    <property type="entry name" value="HAD-like"/>
    <property type="match status" value="1"/>
</dbReference>
<dbReference type="Gene3D" id="3.40.50.1000">
    <property type="entry name" value="HAD superfamily/HAD-like"/>
    <property type="match status" value="1"/>
</dbReference>
<dbReference type="PROSITE" id="PS51186">
    <property type="entry name" value="GNAT"/>
    <property type="match status" value="1"/>
</dbReference>
<dbReference type="RefSeq" id="WP_115481382.1">
    <property type="nucleotide sequence ID" value="NZ_QRCT01000016.1"/>
</dbReference>
<reference evidence="2 3" key="1">
    <citation type="submission" date="2018-07" db="EMBL/GenBank/DDBJ databases">
        <title>Anaerosacharophilus polymeroproducens gen. nov. sp. nov., an anaerobic bacterium isolated from salt field.</title>
        <authorList>
            <person name="Kim W."/>
            <person name="Yang S.-H."/>
            <person name="Oh J."/>
            <person name="Lee J.-H."/>
            <person name="Kwon K.K."/>
        </authorList>
    </citation>
    <scope>NUCLEOTIDE SEQUENCE [LARGE SCALE GENOMIC DNA]</scope>
    <source>
        <strain evidence="2 3">MCWD5</strain>
    </source>
</reference>
<keyword evidence="3" id="KW-1185">Reference proteome</keyword>
<dbReference type="InterPro" id="IPR041492">
    <property type="entry name" value="HAD_2"/>
</dbReference>
<dbReference type="AlphaFoldDB" id="A0A371AWN2"/>
<accession>A0A371AWN2</accession>
<proteinExistence type="predicted"/>
<dbReference type="InterPro" id="IPR016181">
    <property type="entry name" value="Acyl_CoA_acyltransferase"/>
</dbReference>
<dbReference type="PANTHER" id="PTHR43792">
    <property type="entry name" value="GNAT FAMILY, PUTATIVE (AFU_ORTHOLOGUE AFUA_3G00765)-RELATED-RELATED"/>
    <property type="match status" value="1"/>
</dbReference>
<feature type="domain" description="N-acetyltransferase" evidence="1">
    <location>
        <begin position="175"/>
        <end position="336"/>
    </location>
</feature>
<dbReference type="SUPFAM" id="SSF55729">
    <property type="entry name" value="Acyl-CoA N-acyltransferases (Nat)"/>
    <property type="match status" value="1"/>
</dbReference>
<dbReference type="InterPro" id="IPR023214">
    <property type="entry name" value="HAD_sf"/>
</dbReference>
<dbReference type="GO" id="GO:0016747">
    <property type="term" value="F:acyltransferase activity, transferring groups other than amino-acyl groups"/>
    <property type="evidence" value="ECO:0007669"/>
    <property type="project" value="InterPro"/>
</dbReference>
<dbReference type="Proteomes" id="UP000255036">
    <property type="component" value="Unassembled WGS sequence"/>
</dbReference>
<dbReference type="Pfam" id="PF13302">
    <property type="entry name" value="Acetyltransf_3"/>
    <property type="match status" value="1"/>
</dbReference>
<keyword evidence="2" id="KW-0808">Transferase</keyword>
<dbReference type="InterPro" id="IPR000182">
    <property type="entry name" value="GNAT_dom"/>
</dbReference>
<comment type="caution">
    <text evidence="2">The sequence shown here is derived from an EMBL/GenBank/DDBJ whole genome shotgun (WGS) entry which is preliminary data.</text>
</comment>
<dbReference type="InterPro" id="IPR036412">
    <property type="entry name" value="HAD-like_sf"/>
</dbReference>
<dbReference type="OrthoDB" id="9798081at2"/>
<dbReference type="InterPro" id="IPR051531">
    <property type="entry name" value="N-acetyltransferase"/>
</dbReference>
<gene>
    <name evidence="2" type="ORF">DWV06_06550</name>
</gene>
<dbReference type="PANTHER" id="PTHR43792:SF1">
    <property type="entry name" value="N-ACETYLTRANSFERASE DOMAIN-CONTAINING PROTEIN"/>
    <property type="match status" value="1"/>
</dbReference>
<sequence>MLKNVIIHLEDIITQGRANDDQLREGIYAMINSLVSDNKKIVVITEREKDKAFEVLKELKLDKFTDEVYSKKEAKDGHSVHLLEVLNRQNIFLSIIDETNTSADDYLAIVAREEDVRAAKMANIPSIGYIDKRHAGFSESQVLTEGFDEIDSIYINRVYQRAHKIPWKITETERCIIRELTVEDIDALYEIYAEPSITEFMEPLFPNKQDEIEYQKAYIERVYEFYEYGMWAVIHKDTGQLIGRAGISNRELKGFIELELGYLIAVPYQRQGYGFEVCNEIIRYAKDKFGFDTIHCFIQKNNIASIKLAEKLGFCWKEEVSFGEERLQQYILKLKQ</sequence>
<protein>
    <submittedName>
        <fullName evidence="2">N-acetyltransferase</fullName>
    </submittedName>
</protein>
<dbReference type="Gene3D" id="3.40.630.30">
    <property type="match status" value="1"/>
</dbReference>
<organism evidence="2 3">
    <name type="scientific">Anaerosacchariphilus polymeriproducens</name>
    <dbReference type="NCBI Taxonomy" id="1812858"/>
    <lineage>
        <taxon>Bacteria</taxon>
        <taxon>Bacillati</taxon>
        <taxon>Bacillota</taxon>
        <taxon>Clostridia</taxon>
        <taxon>Lachnospirales</taxon>
        <taxon>Lachnospiraceae</taxon>
        <taxon>Anaerosacchariphilus</taxon>
    </lineage>
</organism>
<name>A0A371AWN2_9FIRM</name>
<evidence type="ECO:0000259" key="1">
    <source>
        <dbReference type="PROSITE" id="PS51186"/>
    </source>
</evidence>
<dbReference type="Pfam" id="PF13419">
    <property type="entry name" value="HAD_2"/>
    <property type="match status" value="1"/>
</dbReference>